<feature type="transmembrane region" description="Helical" evidence="7">
    <location>
        <begin position="717"/>
        <end position="737"/>
    </location>
</feature>
<reference evidence="9 10" key="1">
    <citation type="submission" date="2017-05" db="EMBL/GenBank/DDBJ databases">
        <title>Draft genome sequence of Elsinoe australis.</title>
        <authorList>
            <person name="Cheng Q."/>
        </authorList>
    </citation>
    <scope>NUCLEOTIDE SEQUENCE [LARGE SCALE GENOMIC DNA]</scope>
    <source>
        <strain evidence="9 10">NL1</strain>
    </source>
</reference>
<gene>
    <name evidence="9" type="ORF">B9Z65_9139</name>
</gene>
<sequence>MRYGQTLRQAVYPPWKDYYIDYTKLKKLLREDDSAASSPTRAGDDVWTDDDAENFYNELVNVQLEKVQNFHRDTYQKLRDRTAKVEQKLDPIASAAKSGEAQDEQSKEPGQKNEGKKQVPNDEERKTVLRDALKELDGITKEISELEKYSRINYTGFLKIAKKHDRKRGGRISVKSPLKSLLVKVPFNKEDYSPLLYRISTTYSFVRQQLDGKEQGTSFSESQSGGETYTSHKFWVHPDNLLEVKTNILRNLPVLVYNPQTSKVAEASQRDPTLTSIYFDNSNFDLYNGKVEHQTPASSLRLRWYDQLSEKPEIIFEKKTVCDDNTSSEKRFGLKEKYIQPFIKGEYNMEKQIKKLEERSGADSQESQGLKSAVQDIQSFIREKDLQPALRANYTRTAFQIPGDSRVRISLDTNLAFIREDAIDADRPIRDPEDWHRRDIDDAKLEYPFKTIRKGEVSRFPFAILEIKIRGQKRYEWIEDLMSSHLVREAARFSKFVHGVAELFEDNVNAFPFWLSALEEDIRQKPEDAFKAEQEKKQRQFEDEIAVGSFIGKSALSKTPPVSKIAALSPVASPDHKGASPAAVRHAEEERKRSVVASQDAGQAQTAEEADSDEDDAENGAATGTSTAGLKSLFPGFSTSKYARLRLARSKKNGDAPLPPGVQKPDYWIKDQGPVKVEGKVWLANQRTFIKWQHVSVLLASLSLGLFNAAGENNNVARSLAVVYTLLALFIAAWGWWVHEWRGRLIRQRSGKDFDALFGPVLTCVGLIVALVLNFGFKYNELKKRQATESWDMVGINGTAIVTQF</sequence>
<dbReference type="CDD" id="cd14480">
    <property type="entry name" value="SPX_VTC2_like"/>
    <property type="match status" value="1"/>
</dbReference>
<evidence type="ECO:0000313" key="9">
    <source>
        <dbReference type="EMBL" id="PSK57937.1"/>
    </source>
</evidence>
<dbReference type="AlphaFoldDB" id="A0A2P8ABU9"/>
<keyword evidence="10" id="KW-1185">Reference proteome</keyword>
<dbReference type="PANTHER" id="PTHR46140:SF2">
    <property type="entry name" value="VACUOLAR TRANSPORTER CHAPERONE 3 COMPLEX SUBUNIT 3-RELATED"/>
    <property type="match status" value="1"/>
</dbReference>
<evidence type="ECO:0000256" key="2">
    <source>
        <dbReference type="ARBA" id="ARBA00022554"/>
    </source>
</evidence>
<evidence type="ECO:0000256" key="3">
    <source>
        <dbReference type="ARBA" id="ARBA00022692"/>
    </source>
</evidence>
<dbReference type="Proteomes" id="UP000243723">
    <property type="component" value="Unassembled WGS sequence"/>
</dbReference>
<keyword evidence="2" id="KW-0926">Vacuole</keyword>
<dbReference type="GO" id="GO:0033254">
    <property type="term" value="C:vacuolar transporter chaperone complex"/>
    <property type="evidence" value="ECO:0007669"/>
    <property type="project" value="TreeGrafter"/>
</dbReference>
<feature type="transmembrane region" description="Helical" evidence="7">
    <location>
        <begin position="757"/>
        <end position="777"/>
    </location>
</feature>
<accession>A0A2P8ABU9</accession>
<dbReference type="GO" id="GO:0000329">
    <property type="term" value="C:fungal-type vacuole membrane"/>
    <property type="evidence" value="ECO:0007669"/>
    <property type="project" value="TreeGrafter"/>
</dbReference>
<dbReference type="OrthoDB" id="6493944at2759"/>
<dbReference type="InterPro" id="IPR042267">
    <property type="entry name" value="VTC_sf"/>
</dbReference>
<evidence type="ECO:0000313" key="10">
    <source>
        <dbReference type="Proteomes" id="UP000243723"/>
    </source>
</evidence>
<dbReference type="FunFam" id="3.20.100.30:FF:000002">
    <property type="entry name" value="Vacuolar transporter chaperone"/>
    <property type="match status" value="1"/>
</dbReference>
<evidence type="ECO:0000259" key="8">
    <source>
        <dbReference type="PROSITE" id="PS51382"/>
    </source>
</evidence>
<feature type="domain" description="SPX" evidence="8">
    <location>
        <begin position="1"/>
        <end position="178"/>
    </location>
</feature>
<comment type="subcellular location">
    <subcellularLocation>
        <location evidence="1">Vacuole membrane</location>
        <topology evidence="1">Multi-pass membrane protein</topology>
    </subcellularLocation>
</comment>
<feature type="compositionally biased region" description="Basic and acidic residues" evidence="6">
    <location>
        <begin position="104"/>
        <end position="127"/>
    </location>
</feature>
<dbReference type="EMBL" id="NHZQ01000037">
    <property type="protein sequence ID" value="PSK57937.1"/>
    <property type="molecule type" value="Genomic_DNA"/>
</dbReference>
<organism evidence="9 10">
    <name type="scientific">Elsinoe australis</name>
    <dbReference type="NCBI Taxonomy" id="40998"/>
    <lineage>
        <taxon>Eukaryota</taxon>
        <taxon>Fungi</taxon>
        <taxon>Dikarya</taxon>
        <taxon>Ascomycota</taxon>
        <taxon>Pezizomycotina</taxon>
        <taxon>Dothideomycetes</taxon>
        <taxon>Dothideomycetidae</taxon>
        <taxon>Myriangiales</taxon>
        <taxon>Elsinoaceae</taxon>
        <taxon>Elsinoe</taxon>
    </lineage>
</organism>
<feature type="compositionally biased region" description="Polar residues" evidence="6">
    <location>
        <begin position="596"/>
        <end position="606"/>
    </location>
</feature>
<feature type="region of interest" description="Disordered" evidence="6">
    <location>
        <begin position="569"/>
        <end position="627"/>
    </location>
</feature>
<dbReference type="STRING" id="40998.A0A2P8ABU9"/>
<comment type="caution">
    <text evidence="9">The sequence shown here is derived from an EMBL/GenBank/DDBJ whole genome shotgun (WGS) entry which is preliminary data.</text>
</comment>
<name>A0A2P8ABU9_9PEZI</name>
<keyword evidence="3 7" id="KW-0812">Transmembrane</keyword>
<dbReference type="InterPro" id="IPR003807">
    <property type="entry name" value="DUF202"/>
</dbReference>
<keyword evidence="4 7" id="KW-1133">Transmembrane helix</keyword>
<dbReference type="InterPro" id="IPR018966">
    <property type="entry name" value="VTC_domain"/>
</dbReference>
<dbReference type="Gene3D" id="3.20.100.30">
    <property type="entry name" value="VTC, catalytic tunnel domain"/>
    <property type="match status" value="1"/>
</dbReference>
<keyword evidence="5 7" id="KW-0472">Membrane</keyword>
<dbReference type="Pfam" id="PF02656">
    <property type="entry name" value="DUF202"/>
    <property type="match status" value="1"/>
</dbReference>
<evidence type="ECO:0000256" key="5">
    <source>
        <dbReference type="ARBA" id="ARBA00023136"/>
    </source>
</evidence>
<feature type="compositionally biased region" description="Acidic residues" evidence="6">
    <location>
        <begin position="608"/>
        <end position="618"/>
    </location>
</feature>
<protein>
    <submittedName>
        <fullName evidence="9">Vacuolar transporter chaperone 4</fullName>
    </submittedName>
</protein>
<dbReference type="Pfam" id="PF09359">
    <property type="entry name" value="VTC"/>
    <property type="match status" value="1"/>
</dbReference>
<evidence type="ECO:0000256" key="7">
    <source>
        <dbReference type="SAM" id="Phobius"/>
    </source>
</evidence>
<proteinExistence type="predicted"/>
<feature type="region of interest" description="Disordered" evidence="6">
    <location>
        <begin position="86"/>
        <end position="127"/>
    </location>
</feature>
<feature type="transmembrane region" description="Helical" evidence="7">
    <location>
        <begin position="692"/>
        <end position="710"/>
    </location>
</feature>
<evidence type="ECO:0000256" key="4">
    <source>
        <dbReference type="ARBA" id="ARBA00022989"/>
    </source>
</evidence>
<dbReference type="GO" id="GO:0006799">
    <property type="term" value="P:polyphosphate biosynthetic process"/>
    <property type="evidence" value="ECO:0007669"/>
    <property type="project" value="UniProtKB-ARBA"/>
</dbReference>
<dbReference type="PROSITE" id="PS51382">
    <property type="entry name" value="SPX"/>
    <property type="match status" value="1"/>
</dbReference>
<dbReference type="InterPro" id="IPR051572">
    <property type="entry name" value="VTC_Complex_Subunit"/>
</dbReference>
<dbReference type="PANTHER" id="PTHR46140">
    <property type="entry name" value="VACUOLAR TRANSPORTER CHAPERONE 1-RELATED"/>
    <property type="match status" value="1"/>
</dbReference>
<evidence type="ECO:0000256" key="6">
    <source>
        <dbReference type="SAM" id="MobiDB-lite"/>
    </source>
</evidence>
<evidence type="ECO:0000256" key="1">
    <source>
        <dbReference type="ARBA" id="ARBA00004128"/>
    </source>
</evidence>
<dbReference type="InterPro" id="IPR004331">
    <property type="entry name" value="SPX_dom"/>
</dbReference>